<evidence type="ECO:0000313" key="2">
    <source>
        <dbReference type="Proteomes" id="UP000051160"/>
    </source>
</evidence>
<accession>A0A0R1LSC1</accession>
<keyword evidence="2" id="KW-1185">Reference proteome</keyword>
<organism evidence="1 2">
    <name type="scientific">Secundilactobacillus odoratitofui DSM 19909 = JCM 15043</name>
    <dbReference type="NCBI Taxonomy" id="1423776"/>
    <lineage>
        <taxon>Bacteria</taxon>
        <taxon>Bacillati</taxon>
        <taxon>Bacillota</taxon>
        <taxon>Bacilli</taxon>
        <taxon>Lactobacillales</taxon>
        <taxon>Lactobacillaceae</taxon>
        <taxon>Secundilactobacillus</taxon>
    </lineage>
</organism>
<dbReference type="PATRIC" id="fig|1423776.4.peg.409"/>
<gene>
    <name evidence="1" type="ORF">FD04_GL000405</name>
</gene>
<evidence type="ECO:0000313" key="1">
    <source>
        <dbReference type="EMBL" id="KRK98670.1"/>
    </source>
</evidence>
<proteinExistence type="predicted"/>
<reference evidence="1 2" key="1">
    <citation type="journal article" date="2015" name="Genome Announc.">
        <title>Expanding the biotechnology potential of lactobacilli through comparative genomics of 213 strains and associated genera.</title>
        <authorList>
            <person name="Sun Z."/>
            <person name="Harris H.M."/>
            <person name="McCann A."/>
            <person name="Guo C."/>
            <person name="Argimon S."/>
            <person name="Zhang W."/>
            <person name="Yang X."/>
            <person name="Jeffery I.B."/>
            <person name="Cooney J.C."/>
            <person name="Kagawa T.F."/>
            <person name="Liu W."/>
            <person name="Song Y."/>
            <person name="Salvetti E."/>
            <person name="Wrobel A."/>
            <person name="Rasinkangas P."/>
            <person name="Parkhill J."/>
            <person name="Rea M.C."/>
            <person name="O'Sullivan O."/>
            <person name="Ritari J."/>
            <person name="Douillard F.P."/>
            <person name="Paul Ross R."/>
            <person name="Yang R."/>
            <person name="Briner A.E."/>
            <person name="Felis G.E."/>
            <person name="de Vos W.M."/>
            <person name="Barrangou R."/>
            <person name="Klaenhammer T.R."/>
            <person name="Caufield P.W."/>
            <person name="Cui Y."/>
            <person name="Zhang H."/>
            <person name="O'Toole P.W."/>
        </authorList>
    </citation>
    <scope>NUCLEOTIDE SEQUENCE [LARGE SCALE GENOMIC DNA]</scope>
    <source>
        <strain evidence="1 2">DSM 19909</strain>
    </source>
</reference>
<dbReference type="Proteomes" id="UP000051160">
    <property type="component" value="Unassembled WGS sequence"/>
</dbReference>
<name>A0A0R1LSC1_9LACO</name>
<protein>
    <submittedName>
        <fullName evidence="1">Uncharacterized protein</fullName>
    </submittedName>
</protein>
<sequence>MHGQVIGSVFCEPTIKSANESLSLPKKGAKIYSIGKYNYMDYDLASNITDYEAYTFKGKIIAKPLAEYMP</sequence>
<dbReference type="AlphaFoldDB" id="A0A0R1LSC1"/>
<comment type="caution">
    <text evidence="1">The sequence shown here is derived from an EMBL/GenBank/DDBJ whole genome shotgun (WGS) entry which is preliminary data.</text>
</comment>
<dbReference type="EMBL" id="AZEE01000027">
    <property type="protein sequence ID" value="KRK98670.1"/>
    <property type="molecule type" value="Genomic_DNA"/>
</dbReference>